<dbReference type="InterPro" id="IPR035986">
    <property type="entry name" value="PKD_dom_sf"/>
</dbReference>
<evidence type="ECO:0000313" key="8">
    <source>
        <dbReference type="Proteomes" id="UP000680866"/>
    </source>
</evidence>
<proteinExistence type="predicted"/>
<dbReference type="InterPro" id="IPR011041">
    <property type="entry name" value="Quinoprot_gluc/sorb_DH_b-prop"/>
</dbReference>
<dbReference type="GO" id="GO:0030246">
    <property type="term" value="F:carbohydrate binding"/>
    <property type="evidence" value="ECO:0007669"/>
    <property type="project" value="InterPro"/>
</dbReference>
<keyword evidence="8" id="KW-1185">Reference proteome</keyword>
<dbReference type="EC" id="3.2.1.1" evidence="2"/>
<dbReference type="SUPFAM" id="SSF49452">
    <property type="entry name" value="Starch-binding domain-like"/>
    <property type="match status" value="2"/>
</dbReference>
<feature type="signal peptide" evidence="5">
    <location>
        <begin position="1"/>
        <end position="22"/>
    </location>
</feature>
<dbReference type="InterPro" id="IPR022409">
    <property type="entry name" value="PKD/Chitinase_dom"/>
</dbReference>
<evidence type="ECO:0000313" key="7">
    <source>
        <dbReference type="EMBL" id="BCJ66785.1"/>
    </source>
</evidence>
<dbReference type="Proteomes" id="UP000680866">
    <property type="component" value="Chromosome"/>
</dbReference>
<dbReference type="GO" id="GO:0004556">
    <property type="term" value="F:alpha-amylase activity"/>
    <property type="evidence" value="ECO:0007669"/>
    <property type="project" value="UniProtKB-EC"/>
</dbReference>
<dbReference type="PANTHER" id="PTHR19328:SF13">
    <property type="entry name" value="HIPL1 PROTEIN"/>
    <property type="match status" value="1"/>
</dbReference>
<organism evidence="7 8">
    <name type="scientific">Polymorphospora rubra</name>
    <dbReference type="NCBI Taxonomy" id="338584"/>
    <lineage>
        <taxon>Bacteria</taxon>
        <taxon>Bacillati</taxon>
        <taxon>Actinomycetota</taxon>
        <taxon>Actinomycetes</taxon>
        <taxon>Micromonosporales</taxon>
        <taxon>Micromonosporaceae</taxon>
        <taxon>Polymorphospora</taxon>
    </lineage>
</organism>
<dbReference type="KEGG" id="pry:Prubr_38060"/>
<evidence type="ECO:0000256" key="5">
    <source>
        <dbReference type="SAM" id="SignalP"/>
    </source>
</evidence>
<feature type="compositionally biased region" description="Pro residues" evidence="4">
    <location>
        <begin position="1378"/>
        <end position="1394"/>
    </location>
</feature>
<dbReference type="Gene3D" id="2.60.40.10">
    <property type="entry name" value="Immunoglobulins"/>
    <property type="match status" value="1"/>
</dbReference>
<dbReference type="InterPro" id="IPR013784">
    <property type="entry name" value="Carb-bd-like_fold"/>
</dbReference>
<dbReference type="Pfam" id="PF18911">
    <property type="entry name" value="PKD_4"/>
    <property type="match status" value="1"/>
</dbReference>
<dbReference type="InterPro" id="IPR011042">
    <property type="entry name" value="6-blade_b-propeller_TolB-like"/>
</dbReference>
<reference evidence="7" key="1">
    <citation type="submission" date="2020-08" db="EMBL/GenBank/DDBJ databases">
        <title>Whole genome shotgun sequence of Polymorphospora rubra NBRC 101157.</title>
        <authorList>
            <person name="Komaki H."/>
            <person name="Tamura T."/>
        </authorList>
    </citation>
    <scope>NUCLEOTIDE SEQUENCE</scope>
    <source>
        <strain evidence="7">NBRC 101157</strain>
    </source>
</reference>
<dbReference type="CDD" id="cd00146">
    <property type="entry name" value="PKD"/>
    <property type="match status" value="1"/>
</dbReference>
<dbReference type="SMART" id="SM00089">
    <property type="entry name" value="PKD"/>
    <property type="match status" value="1"/>
</dbReference>
<dbReference type="Gene3D" id="2.120.10.30">
    <property type="entry name" value="TolB, C-terminal domain"/>
    <property type="match status" value="1"/>
</dbReference>
<feature type="compositionally biased region" description="Low complexity" evidence="4">
    <location>
        <begin position="1024"/>
        <end position="1045"/>
    </location>
</feature>
<dbReference type="EMBL" id="AP023359">
    <property type="protein sequence ID" value="BCJ66785.1"/>
    <property type="molecule type" value="Genomic_DNA"/>
</dbReference>
<dbReference type="Pfam" id="PF07995">
    <property type="entry name" value="GSDH"/>
    <property type="match status" value="2"/>
</dbReference>
<keyword evidence="5" id="KW-0732">Signal</keyword>
<feature type="region of interest" description="Disordered" evidence="4">
    <location>
        <begin position="1022"/>
        <end position="1114"/>
    </location>
</feature>
<dbReference type="PROSITE" id="PS50093">
    <property type="entry name" value="PKD"/>
    <property type="match status" value="1"/>
</dbReference>
<comment type="catalytic activity">
    <reaction evidence="1">
        <text>Endohydrolysis of (1-&gt;4)-alpha-D-glucosidic linkages in polysaccharides containing three or more (1-&gt;4)-alpha-linked D-glucose units.</text>
        <dbReference type="EC" id="3.2.1.1"/>
    </reaction>
</comment>
<dbReference type="InterPro" id="IPR000601">
    <property type="entry name" value="PKD_dom"/>
</dbReference>
<dbReference type="SUPFAM" id="SSF50952">
    <property type="entry name" value="Soluble quinoprotein glucose dehydrogenase"/>
    <property type="match status" value="1"/>
</dbReference>
<feature type="compositionally biased region" description="Pro residues" evidence="4">
    <location>
        <begin position="1046"/>
        <end position="1086"/>
    </location>
</feature>
<dbReference type="InterPro" id="IPR013783">
    <property type="entry name" value="Ig-like_fold"/>
</dbReference>
<dbReference type="SUPFAM" id="SSF49299">
    <property type="entry name" value="PKD domain"/>
    <property type="match status" value="1"/>
</dbReference>
<evidence type="ECO:0000259" key="6">
    <source>
        <dbReference type="PROSITE" id="PS50093"/>
    </source>
</evidence>
<dbReference type="InterPro" id="IPR012938">
    <property type="entry name" value="Glc/Sorbosone_DH"/>
</dbReference>
<dbReference type="PANTHER" id="PTHR19328">
    <property type="entry name" value="HEDGEHOG-INTERACTING PROTEIN"/>
    <property type="match status" value="1"/>
</dbReference>
<protein>
    <recommendedName>
        <fullName evidence="2">alpha-amylase</fullName>
        <ecNumber evidence="2">3.2.1.1</ecNumber>
    </recommendedName>
    <alternativeName>
        <fullName evidence="3">1,4-alpha-D-glucan glucanohydrolase</fullName>
    </alternativeName>
</protein>
<evidence type="ECO:0000256" key="1">
    <source>
        <dbReference type="ARBA" id="ARBA00000548"/>
    </source>
</evidence>
<accession>A0A810N5Q2</accession>
<gene>
    <name evidence="7" type="ORF">Prubr_38060</name>
</gene>
<sequence length="1589" mass="164384">MRWETRVSRAIRRALSSALALALSVPVGLGLVPGTAAPAEAAGPPVGFTEQIVLSGLHLPTKVVFAPDGRVFVAQKDGVIKVFDSLSDTTATVVADLRTNVYNYEDLGMIGMAVPPSFPADPYLYVSYTYDGLIGGTAPTYNDTCHERSSCAASSRVSRLRLAGDVMTGPEEVLLHDWCQQIESHSIGELRFGPDGALYVTGGDGASGTFVDYGQAGNPTNPCGDPPSPVGGAMTPPTAEGGALRAQDLRTGGDPTGLSGTLIRVDPETAAAMPDNPMAASADANTRRIVAYGLRNPYRWAFRPGTDEVWVADVGWRNWEEINRIVDPADGPVRNYGWPCYEGNSVQSGYRAAQLDLCRSLYAAPAGTATGPHYTYHHNDVVAPGDGCRTGGSAPTGITFYPTEGGNYPAPYAGALFFADYSRGCIWAMRAGPDGVPDPSDIMPFTSTASGPVDLVIGPDNNLYYADLTGGTVRRFHYSSGNLPPQAAFTANPTSGNAPLTVSFDASNTTDPDAGDILTYQWDFTDDGTFDASGPTATHTYTTTGTHTARLRVSDMAGAVDTETLQIFVGTDAPVPVIDSPTAALRWEVGETVSFSGHATDPQDGTLPASSLSWQLINRHCYSADDCHTHHVQSADGVASGTFVAPDHEYPSHLELTLTATDSSGLTSSTTTRLDPKTVNLTFASSPGGLELNHNGAPVSTPAVREVIVGSTNTISAPTPQTAGSSTFTFEGWSDGGAQTHVITAPAIATTYTATYSGSGSCADTFGYTCDTVPGRPIVPADDTVLPLSGDEAITRVDLPFAFPFYGQSYDAAWIDVNGKLSFLDPNGSWGVNTPIPDVSAPNAAIYPFWDDLWARDNSTIRTAVTGTAPNRRFNVEWRNIGLYGSTSGRLTFQVLMEESGRITFNYADLGGARELGNSATVGIENAAGTIALQYSINEAVLANNTAIVITPPGGGGPTDPPPVTGTVSGVVTSNGTPVVGATVTLNPGNLSATTAAGGSYTLGSVPAGTYTVTGTGPGGLTGSGSVTVTAGGTHTTNLTLTGPTNPTPTPTPPPTTPPATTPPATTPPPTTPPATTPPATTPPPAGGVSYTKSTESRPYTPISGGTPIPLTGDDSVEQIELPFAFPFYGHSYTTAWVSANGFLSFEDPGNGQPINGPIPDASAPNAALYPYWDDLVVRADTVVRSAVTGSGDGRRFVLEWYNHGQYGSSSARVTIQVSLSVSGEIVFNYESLAPSKPRERGDSATVGIENHAGTQAVQHSFNEAALADNTAIVFTPSGGGQGPTNQPPVDPTPATTGTVSGVVTSGGTPVAGAAVTLTPGGRTATTTATGSYTIGSVPAGTYTVAATADGGRSASGTVTVAAAGAHTANLALTAPTTAPPPTSQPPSPTPPPASGGGAYTKSTESRPYTPISGGTPIPLTGDDSVEQIELPFAFPFYGQTYTTAWVSSNGFLSFEDPGGAQPINGPIPDTTAPNTGVYPYWDDLVVRADTVVRSAVTGSGDGRRFVLEWYNHGQYGSSSARVTIQVSLSVSGEIVFNYESLASSKPRERGDSATVGIENHAGTQAVQHSFNEAVLADNTAIIFTPQQS</sequence>
<feature type="chain" id="PRO_5038908360" description="alpha-amylase" evidence="5">
    <location>
        <begin position="23"/>
        <end position="1589"/>
    </location>
</feature>
<feature type="region of interest" description="Disordered" evidence="4">
    <location>
        <begin position="1374"/>
        <end position="1423"/>
    </location>
</feature>
<dbReference type="GO" id="GO:0005975">
    <property type="term" value="P:carbohydrate metabolic process"/>
    <property type="evidence" value="ECO:0007669"/>
    <property type="project" value="UniProtKB-ARBA"/>
</dbReference>
<name>A0A810N5Q2_9ACTN</name>
<evidence type="ECO:0000256" key="3">
    <source>
        <dbReference type="ARBA" id="ARBA00030238"/>
    </source>
</evidence>
<evidence type="ECO:0000256" key="4">
    <source>
        <dbReference type="SAM" id="MobiDB-lite"/>
    </source>
</evidence>
<dbReference type="Pfam" id="PF13620">
    <property type="entry name" value="CarboxypepD_reg"/>
    <property type="match status" value="2"/>
</dbReference>
<evidence type="ECO:0000256" key="2">
    <source>
        <dbReference type="ARBA" id="ARBA00012595"/>
    </source>
</evidence>
<dbReference type="Gene3D" id="2.60.40.1120">
    <property type="entry name" value="Carboxypeptidase-like, regulatory domain"/>
    <property type="match status" value="2"/>
</dbReference>
<feature type="domain" description="PKD" evidence="6">
    <location>
        <begin position="485"/>
        <end position="569"/>
    </location>
</feature>